<evidence type="ECO:0000313" key="4">
    <source>
        <dbReference type="EMBL" id="SFB14654.1"/>
    </source>
</evidence>
<dbReference type="GO" id="GO:0015225">
    <property type="term" value="F:biotin transmembrane transporter activity"/>
    <property type="evidence" value="ECO:0007669"/>
    <property type="project" value="UniProtKB-UniRule"/>
</dbReference>
<dbReference type="InterPro" id="IPR003784">
    <property type="entry name" value="BioY"/>
</dbReference>
<dbReference type="PANTHER" id="PTHR34295:SF1">
    <property type="entry name" value="BIOTIN TRANSPORTER BIOY"/>
    <property type="match status" value="1"/>
</dbReference>
<keyword evidence="3" id="KW-0812">Transmembrane</keyword>
<sequence length="196" mass="19692">MSSLSVASRKPVLADLVPGSLVRDLTLVVSGAAFTGLAAQVVFPVPGSPVPMTGQTFAALLVGTALGWQRGGAAMLLYLLAGAAGVPWFNNGSSGLFGASAGYIIGFVFAAALVGALAARGADRTPMRTAGTMVLGNLAIYAVGLPWLMASAGLDLAGGLEKGLVPFLLGDAMKIALAAGLLPAAWALVRRVRKES</sequence>
<keyword evidence="2 3" id="KW-0472">Membrane</keyword>
<dbReference type="Pfam" id="PF02632">
    <property type="entry name" value="BioY"/>
    <property type="match status" value="1"/>
</dbReference>
<dbReference type="OrthoDB" id="1496139at2"/>
<reference evidence="5" key="1">
    <citation type="submission" date="2016-10" db="EMBL/GenBank/DDBJ databases">
        <authorList>
            <person name="Varghese N."/>
            <person name="Submissions S."/>
        </authorList>
    </citation>
    <scope>NUCLEOTIDE SEQUENCE [LARGE SCALE GENOMIC DNA]</scope>
    <source>
        <strain evidence="5">CGMCC 4.3568</strain>
    </source>
</reference>
<proteinExistence type="inferred from homology"/>
<accession>A0A1I0YMU0</accession>
<dbReference type="PANTHER" id="PTHR34295">
    <property type="entry name" value="BIOTIN TRANSPORTER BIOY"/>
    <property type="match status" value="1"/>
</dbReference>
<evidence type="ECO:0000256" key="2">
    <source>
        <dbReference type="PIRNR" id="PIRNR016661"/>
    </source>
</evidence>
<dbReference type="PIRSF" id="PIRSF016661">
    <property type="entry name" value="BioY"/>
    <property type="match status" value="1"/>
</dbReference>
<keyword evidence="5" id="KW-1185">Reference proteome</keyword>
<dbReference type="GO" id="GO:0005886">
    <property type="term" value="C:plasma membrane"/>
    <property type="evidence" value="ECO:0007669"/>
    <property type="project" value="UniProtKB-SubCell"/>
</dbReference>
<feature type="transmembrane region" description="Helical" evidence="3">
    <location>
        <begin position="57"/>
        <end position="81"/>
    </location>
</feature>
<dbReference type="EMBL" id="FOKG01000005">
    <property type="protein sequence ID" value="SFB14654.1"/>
    <property type="molecule type" value="Genomic_DNA"/>
</dbReference>
<name>A0A1I0YMU0_9PSEU</name>
<feature type="transmembrane region" description="Helical" evidence="3">
    <location>
        <begin position="25"/>
        <end position="45"/>
    </location>
</feature>
<keyword evidence="2" id="KW-0813">Transport</keyword>
<evidence type="ECO:0000313" key="5">
    <source>
        <dbReference type="Proteomes" id="UP000243799"/>
    </source>
</evidence>
<keyword evidence="3" id="KW-1133">Transmembrane helix</keyword>
<dbReference type="Proteomes" id="UP000243799">
    <property type="component" value="Unassembled WGS sequence"/>
</dbReference>
<feature type="transmembrane region" description="Helical" evidence="3">
    <location>
        <begin position="131"/>
        <end position="152"/>
    </location>
</feature>
<comment type="subcellular location">
    <subcellularLocation>
        <location evidence="2">Cell membrane</location>
        <topology evidence="2">Multi-pass membrane protein</topology>
    </subcellularLocation>
</comment>
<feature type="transmembrane region" description="Helical" evidence="3">
    <location>
        <begin position="101"/>
        <end position="119"/>
    </location>
</feature>
<dbReference type="Gene3D" id="1.10.1760.20">
    <property type="match status" value="1"/>
</dbReference>
<feature type="transmembrane region" description="Helical" evidence="3">
    <location>
        <begin position="172"/>
        <end position="189"/>
    </location>
</feature>
<evidence type="ECO:0000256" key="3">
    <source>
        <dbReference type="SAM" id="Phobius"/>
    </source>
</evidence>
<dbReference type="RefSeq" id="WP_091672468.1">
    <property type="nucleotide sequence ID" value="NZ_FOKG01000005.1"/>
</dbReference>
<comment type="similarity">
    <text evidence="1 2">Belongs to the BioY family.</text>
</comment>
<keyword evidence="2" id="KW-1003">Cell membrane</keyword>
<evidence type="ECO:0000256" key="1">
    <source>
        <dbReference type="ARBA" id="ARBA00010692"/>
    </source>
</evidence>
<gene>
    <name evidence="4" type="ORF">SAMN05216266_105210</name>
</gene>
<organism evidence="4 5">
    <name type="scientific">Amycolatopsis marina</name>
    <dbReference type="NCBI Taxonomy" id="490629"/>
    <lineage>
        <taxon>Bacteria</taxon>
        <taxon>Bacillati</taxon>
        <taxon>Actinomycetota</taxon>
        <taxon>Actinomycetes</taxon>
        <taxon>Pseudonocardiales</taxon>
        <taxon>Pseudonocardiaceae</taxon>
        <taxon>Amycolatopsis</taxon>
    </lineage>
</organism>
<dbReference type="AlphaFoldDB" id="A0A1I0YMU0"/>
<dbReference type="STRING" id="490629.SAMN05216266_105210"/>
<protein>
    <recommendedName>
        <fullName evidence="2">Biotin transporter</fullName>
    </recommendedName>
</protein>